<protein>
    <submittedName>
        <fullName evidence="2">Polymorphic toxin type 15 domain-containing protein</fullName>
    </submittedName>
</protein>
<gene>
    <name evidence="2" type="ORF">ACEU3E_20120</name>
</gene>
<dbReference type="Pfam" id="PF15604">
    <property type="entry name" value="Ntox15"/>
    <property type="match status" value="1"/>
</dbReference>
<name>A0ABV4V614_9BACL</name>
<keyword evidence="3" id="KW-1185">Reference proteome</keyword>
<dbReference type="InterPro" id="IPR028949">
    <property type="entry name" value="Ntox15"/>
</dbReference>
<comment type="caution">
    <text evidence="2">The sequence shown here is derived from an EMBL/GenBank/DDBJ whole genome shotgun (WGS) entry which is preliminary data.</text>
</comment>
<evidence type="ECO:0000313" key="2">
    <source>
        <dbReference type="EMBL" id="MFB0844498.1"/>
    </source>
</evidence>
<feature type="domain" description="Novel toxin 15" evidence="1">
    <location>
        <begin position="4"/>
        <end position="49"/>
    </location>
</feature>
<sequence>MTGVGDKRVNSSLGSQWKQRIDQLDKHVRSAAATMTEAERKSTYLNIKLAP</sequence>
<evidence type="ECO:0000259" key="1">
    <source>
        <dbReference type="Pfam" id="PF15604"/>
    </source>
</evidence>
<organism evidence="2 3">
    <name type="scientific">Paenibacillus oleatilyticus</name>
    <dbReference type="NCBI Taxonomy" id="2594886"/>
    <lineage>
        <taxon>Bacteria</taxon>
        <taxon>Bacillati</taxon>
        <taxon>Bacillota</taxon>
        <taxon>Bacilli</taxon>
        <taxon>Bacillales</taxon>
        <taxon>Paenibacillaceae</taxon>
        <taxon>Paenibacillus</taxon>
    </lineage>
</organism>
<dbReference type="EMBL" id="JBHDLN010000010">
    <property type="protein sequence ID" value="MFB0844498.1"/>
    <property type="molecule type" value="Genomic_DNA"/>
</dbReference>
<accession>A0ABV4V614</accession>
<proteinExistence type="predicted"/>
<reference evidence="2 3" key="1">
    <citation type="submission" date="2024-09" db="EMBL/GenBank/DDBJ databases">
        <authorList>
            <person name="Makale K.P.P."/>
            <person name="Makhzoum A."/>
            <person name="Rantong G."/>
            <person name="Rahube T.O."/>
        </authorList>
    </citation>
    <scope>NUCLEOTIDE SEQUENCE [LARGE SCALE GENOMIC DNA]</scope>
    <source>
        <strain evidence="2 3">KM_D13</strain>
    </source>
</reference>
<dbReference type="RefSeq" id="WP_373954852.1">
    <property type="nucleotide sequence ID" value="NZ_JBHDLN010000010.1"/>
</dbReference>
<evidence type="ECO:0000313" key="3">
    <source>
        <dbReference type="Proteomes" id="UP001575622"/>
    </source>
</evidence>
<dbReference type="Proteomes" id="UP001575622">
    <property type="component" value="Unassembled WGS sequence"/>
</dbReference>